<dbReference type="Proteomes" id="UP001271792">
    <property type="component" value="Unassembled WGS sequence"/>
</dbReference>
<name>A0ABU4TKV2_9PSEU</name>
<evidence type="ECO:0000313" key="1">
    <source>
        <dbReference type="EMBL" id="MDX8048704.1"/>
    </source>
</evidence>
<dbReference type="RefSeq" id="WP_319982818.1">
    <property type="nucleotide sequence ID" value="NZ_JAXAVV010000002.1"/>
</dbReference>
<accession>A0ABU4TKV2</accession>
<dbReference type="PANTHER" id="PTHR31252">
    <property type="entry name" value="DUF4419 DOMAIN-CONTAINING PROTEIN"/>
    <property type="match status" value="1"/>
</dbReference>
<dbReference type="Pfam" id="PF14388">
    <property type="entry name" value="DUF4419"/>
    <property type="match status" value="1"/>
</dbReference>
<reference evidence="1 2" key="1">
    <citation type="submission" date="2023-11" db="EMBL/GenBank/DDBJ databases">
        <title>Lentzea sokolovensis, sp. nov., Lentzea kristufkii, sp. nov., and Lentzea miocenensis, sp. nov., rare actinobacteria from Sokolov Coal Basin, Miocene lacustrine sediment, Czech Republic.</title>
        <authorList>
            <person name="Lara A."/>
            <person name="Kotroba L."/>
            <person name="Nouioui I."/>
            <person name="Neumann-Schaal M."/>
            <person name="Mast Y."/>
            <person name="Chronakova A."/>
        </authorList>
    </citation>
    <scope>NUCLEOTIDE SEQUENCE [LARGE SCALE GENOMIC DNA]</scope>
    <source>
        <strain evidence="1 2">BCCO 10_0798</strain>
    </source>
</reference>
<organism evidence="1 2">
    <name type="scientific">Lentzea kristufekii</name>
    <dbReference type="NCBI Taxonomy" id="3095430"/>
    <lineage>
        <taxon>Bacteria</taxon>
        <taxon>Bacillati</taxon>
        <taxon>Actinomycetota</taxon>
        <taxon>Actinomycetes</taxon>
        <taxon>Pseudonocardiales</taxon>
        <taxon>Pseudonocardiaceae</taxon>
        <taxon>Lentzea</taxon>
    </lineage>
</organism>
<dbReference type="InterPro" id="IPR025533">
    <property type="entry name" value="DUF4419"/>
</dbReference>
<keyword evidence="2" id="KW-1185">Reference proteome</keyword>
<dbReference type="PANTHER" id="PTHR31252:SF11">
    <property type="entry name" value="DUF4419 DOMAIN-CONTAINING PROTEIN"/>
    <property type="match status" value="1"/>
</dbReference>
<protein>
    <submittedName>
        <fullName evidence="1">DUF4419 domain-containing protein</fullName>
    </submittedName>
</protein>
<comment type="caution">
    <text evidence="1">The sequence shown here is derived from an EMBL/GenBank/DDBJ whole genome shotgun (WGS) entry which is preliminary data.</text>
</comment>
<dbReference type="EMBL" id="JAXAVV010000002">
    <property type="protein sequence ID" value="MDX8048704.1"/>
    <property type="molecule type" value="Genomic_DNA"/>
</dbReference>
<gene>
    <name evidence="1" type="ORF">SK571_04880</name>
</gene>
<proteinExistence type="predicted"/>
<evidence type="ECO:0000313" key="2">
    <source>
        <dbReference type="Proteomes" id="UP001271792"/>
    </source>
</evidence>
<reference evidence="1 2" key="2">
    <citation type="submission" date="2023-11" db="EMBL/GenBank/DDBJ databases">
        <authorList>
            <person name="Lara A.C."/>
            <person name="Chronakova A."/>
        </authorList>
    </citation>
    <scope>NUCLEOTIDE SEQUENCE [LARGE SCALE GENOMIC DNA]</scope>
    <source>
        <strain evidence="1 2">BCCO 10_0798</strain>
    </source>
</reference>
<sequence length="473" mass="50824">MTFSVDDVTPVTEALPTRPIADLFPDALVVAGEQAVLEPDGVHPLLSAVAKAFAQHRPLVLTPDAVWLTIARGIAQHIKLHAEELRPLLVSHEGKKRLTVLIDGPMPVDAESWAHVVELFGKQIGDTTFECDFSTSTEIERVAGRVAMMDAYSPYYAYWAVCVCGIPSITLTGTADDWRKIRARVDDLSVLGLGQWVRSLAPIMDEFVRAASGDARTEFWKRIYNPADAYGGEVVTGWISRFYPYLALQGTNGAPNPMLGLRLGEPRGERGPGIRTDTVPATLCRATINVSDLGTNRVVTLDAGLIGVVQDPDGALRPVAGWALVDAPPDIETVTTRLIAEHETTPPTEHPHGPSGAGEVIALYNRVGTASLFGGTWRLCPHDATTFLDSGPHTVHGRFALADGRYVGEVQAWNDAEPHWAVLRDGDDPAEVPLLGTSLAHLLDAAMDADGDIAQLETGKLADLGPVSKSGPR</sequence>